<dbReference type="SUPFAM" id="SSF48452">
    <property type="entry name" value="TPR-like"/>
    <property type="match status" value="2"/>
</dbReference>
<evidence type="ECO:0000256" key="2">
    <source>
        <dbReference type="ARBA" id="ARBA00022803"/>
    </source>
</evidence>
<keyword evidence="6" id="KW-1185">Reference proteome</keyword>
<feature type="region of interest" description="Disordered" evidence="4">
    <location>
        <begin position="940"/>
        <end position="1082"/>
    </location>
</feature>
<dbReference type="AlphaFoldDB" id="A0A1E4TZX0"/>
<sequence length="1082" mass="123878">MAVRLNSNGSSLLLSSEFYSSQLSDSQKQETEKYNTVDISIKDSEGEIVTIDLTDELPDPSEISTLLTNENCGIEIWLSIAKSYAVNNKIDEALEVIDNALKAPYIVDVPNFNKVGFNNLLIWIYLKKNDLASAIQESNNVNQIGISTVNLIARGILNLKNNNIEVAYENFDRILKKQPNNCYALLGKANVLFHRKNYSHALKLYQHVLTLNPLMKPDPRLGIGLCFWSLNNKNLAAKAWQNSLKVNPNNNLEAKILITLHKLDDTFINSNDDKEFDENYNESLTLLNSSLKESNSNPVLLLVLSSYYFSHEDYDTVEKLCTSIIKSDSQNLPNVLSEANFWLARCYFAKKDFINSTRIFHDAIKLNDANVLAKIGMVQSQIARRSFEEAIISLENLIKTNGKLAEPNYLMGLLYNHKKHNSKAIQFLEKYVNLATEEKEQIHVNAYLTLSELYESTDLNKSLEYLSKSIELFQAYPDQEIPLELFNNIGVFYYLKGNFESSIKFFETALEKVSPQNPELKVSVNYNRTRVLETSNITQAEEIYLTILDKVPLYLSAKLRLLLLSCLSKKDELPELYKEVEELLESNQDVMEVRSFYGWFIKKFGKTLQLDKDLESRHHKETLMKYSSHDSFALISLGNAYLSIAKEIRPNSRELEDKKNQYYVRATQLFQKVLSLDKKNLYAAQGLAITLAELKHYNLALEIFRKLKNDMTKNESTNHDISIYLNLGNLLIINRNYSKAIENYEQALKMTDSKDSKILSLIGRAWLLRGFQEKSHESFKKSLEYSEKAYILNKIPALKFNIAFVQFQIAEFIKKLPPQKRNLSMIEESLVGLEEAIKSLLELAQLPDAPYSSEELKSRVSMGSGTIKNQLERLLQEQKEYEVNFSNKLKEAKKLQEEERLKILKEQEESKEKERLATEQLVEQRKKLDQQAQEWLEQLRDNEKDENDILDDQAAPDDDAVATRKSTKKTTNNGSTSGTKKKLSKKRKIIVSDNEDSASSTAESDLEDDDNSAQNENNGEHKKASKNGGKQTNSTKKKKRKLVAASASPSKKSQLSNDFILDSDEELEDEKFEEDEEENTDK</sequence>
<dbReference type="GO" id="GO:0003712">
    <property type="term" value="F:transcription coregulator activity"/>
    <property type="evidence" value="ECO:0007669"/>
    <property type="project" value="EnsemblFungi"/>
</dbReference>
<dbReference type="InterPro" id="IPR019734">
    <property type="entry name" value="TPR_rpt"/>
</dbReference>
<keyword evidence="2 3" id="KW-0802">TPR repeat</keyword>
<feature type="compositionally biased region" description="Polar residues" evidence="4">
    <location>
        <begin position="1047"/>
        <end position="1057"/>
    </location>
</feature>
<dbReference type="GO" id="GO:1990269">
    <property type="term" value="F:RNA polymerase II C-terminal domain phosphoserine binding"/>
    <property type="evidence" value="ECO:0007669"/>
    <property type="project" value="EnsemblFungi"/>
</dbReference>
<dbReference type="InterPro" id="IPR011990">
    <property type="entry name" value="TPR-like_helical_dom_sf"/>
</dbReference>
<dbReference type="Proteomes" id="UP000094236">
    <property type="component" value="Unassembled WGS sequence"/>
</dbReference>
<evidence type="ECO:0000256" key="1">
    <source>
        <dbReference type="ARBA" id="ARBA00022737"/>
    </source>
</evidence>
<dbReference type="GO" id="GO:0060260">
    <property type="term" value="P:regulation of transcription initiation by RNA polymerase II"/>
    <property type="evidence" value="ECO:0007669"/>
    <property type="project" value="EnsemblFungi"/>
</dbReference>
<dbReference type="STRING" id="669874.A0A1E4TZX0"/>
<gene>
    <name evidence="5" type="ORF">PACTADRAFT_49035</name>
</gene>
<dbReference type="Pfam" id="PF13432">
    <property type="entry name" value="TPR_16"/>
    <property type="match status" value="1"/>
</dbReference>
<protein>
    <submittedName>
        <fullName evidence="5">Uncharacterized protein</fullName>
    </submittedName>
</protein>
<organism evidence="5 6">
    <name type="scientific">Pachysolen tannophilus NRRL Y-2460</name>
    <dbReference type="NCBI Taxonomy" id="669874"/>
    <lineage>
        <taxon>Eukaryota</taxon>
        <taxon>Fungi</taxon>
        <taxon>Dikarya</taxon>
        <taxon>Ascomycota</taxon>
        <taxon>Saccharomycotina</taxon>
        <taxon>Pichiomycetes</taxon>
        <taxon>Pachysolenaceae</taxon>
        <taxon>Pachysolen</taxon>
    </lineage>
</organism>
<dbReference type="EMBL" id="KV454012">
    <property type="protein sequence ID" value="ODV97302.1"/>
    <property type="molecule type" value="Genomic_DNA"/>
</dbReference>
<dbReference type="Gene3D" id="1.25.40.10">
    <property type="entry name" value="Tetratricopeptide repeat domain"/>
    <property type="match status" value="3"/>
</dbReference>
<feature type="compositionally biased region" description="Low complexity" evidence="4">
    <location>
        <begin position="969"/>
        <end position="978"/>
    </location>
</feature>
<dbReference type="GO" id="GO:0006362">
    <property type="term" value="P:transcription elongation by RNA polymerase I"/>
    <property type="evidence" value="ECO:0007669"/>
    <property type="project" value="EnsemblFungi"/>
</dbReference>
<dbReference type="OrthoDB" id="343875at2759"/>
<dbReference type="GO" id="GO:2001209">
    <property type="term" value="P:positive regulation of transcription elongation by RNA polymerase I"/>
    <property type="evidence" value="ECO:0007669"/>
    <property type="project" value="EnsemblFungi"/>
</dbReference>
<dbReference type="GO" id="GO:0001015">
    <property type="term" value="P:snoRNA transcription by RNA polymerase II"/>
    <property type="evidence" value="ECO:0007669"/>
    <property type="project" value="EnsemblFungi"/>
</dbReference>
<dbReference type="GO" id="GO:0000082">
    <property type="term" value="P:G1/S transition of mitotic cell cycle"/>
    <property type="evidence" value="ECO:0007669"/>
    <property type="project" value="EnsemblFungi"/>
</dbReference>
<dbReference type="PANTHER" id="PTHR14027">
    <property type="entry name" value="RNA POLYMERASE-ASSOCIATED PROTEIN CTR9"/>
    <property type="match status" value="1"/>
</dbReference>
<dbReference type="GO" id="GO:0006368">
    <property type="term" value="P:transcription elongation by RNA polymerase II"/>
    <property type="evidence" value="ECO:0007669"/>
    <property type="project" value="EnsemblFungi"/>
</dbReference>
<dbReference type="GO" id="GO:0016593">
    <property type="term" value="C:Cdc73/Paf1 complex"/>
    <property type="evidence" value="ECO:0007669"/>
    <property type="project" value="EnsemblFungi"/>
</dbReference>
<accession>A0A1E4TZX0</accession>
<dbReference type="GO" id="GO:0006353">
    <property type="term" value="P:DNA-templated transcription termination"/>
    <property type="evidence" value="ECO:0007669"/>
    <property type="project" value="EnsemblFungi"/>
</dbReference>
<dbReference type="GO" id="GO:0000791">
    <property type="term" value="C:euchromatin"/>
    <property type="evidence" value="ECO:0007669"/>
    <property type="project" value="EnsemblFungi"/>
</dbReference>
<dbReference type="InterPro" id="IPR031101">
    <property type="entry name" value="Ctr9"/>
</dbReference>
<dbReference type="PROSITE" id="PS50005">
    <property type="entry name" value="TPR"/>
    <property type="match status" value="3"/>
</dbReference>
<dbReference type="SMART" id="SM00028">
    <property type="entry name" value="TPR"/>
    <property type="match status" value="11"/>
</dbReference>
<dbReference type="GO" id="GO:1901525">
    <property type="term" value="P:negative regulation of mitophagy"/>
    <property type="evidence" value="ECO:0007669"/>
    <property type="project" value="EnsemblFungi"/>
</dbReference>
<feature type="repeat" description="TPR" evidence="3">
    <location>
        <begin position="148"/>
        <end position="181"/>
    </location>
</feature>
<keyword evidence="1" id="KW-0677">Repeat</keyword>
<dbReference type="GO" id="GO:0031124">
    <property type="term" value="P:mRNA 3'-end processing"/>
    <property type="evidence" value="ECO:0007669"/>
    <property type="project" value="EnsemblFungi"/>
</dbReference>
<evidence type="ECO:0000313" key="6">
    <source>
        <dbReference type="Proteomes" id="UP000094236"/>
    </source>
</evidence>
<reference evidence="6" key="1">
    <citation type="submission" date="2016-05" db="EMBL/GenBank/DDBJ databases">
        <title>Comparative genomics of biotechnologically important yeasts.</title>
        <authorList>
            <consortium name="DOE Joint Genome Institute"/>
            <person name="Riley R."/>
            <person name="Haridas S."/>
            <person name="Wolfe K.H."/>
            <person name="Lopes M.R."/>
            <person name="Hittinger C.T."/>
            <person name="Goker M."/>
            <person name="Salamov A."/>
            <person name="Wisecaver J."/>
            <person name="Long T.M."/>
            <person name="Aerts A.L."/>
            <person name="Barry K."/>
            <person name="Choi C."/>
            <person name="Clum A."/>
            <person name="Coughlan A.Y."/>
            <person name="Deshpande S."/>
            <person name="Douglass A.P."/>
            <person name="Hanson S.J."/>
            <person name="Klenk H.-P."/>
            <person name="Labutti K."/>
            <person name="Lapidus A."/>
            <person name="Lindquist E."/>
            <person name="Lipzen A."/>
            <person name="Meier-Kolthoff J.P."/>
            <person name="Ohm R.A."/>
            <person name="Otillar R.P."/>
            <person name="Pangilinan J."/>
            <person name="Peng Y."/>
            <person name="Rokas A."/>
            <person name="Rosa C.A."/>
            <person name="Scheuner C."/>
            <person name="Sibirny A.A."/>
            <person name="Slot J.C."/>
            <person name="Stielow J.B."/>
            <person name="Sun H."/>
            <person name="Kurtzman C.P."/>
            <person name="Blackwell M."/>
            <person name="Grigoriev I.V."/>
            <person name="Jeffries T.W."/>
        </authorList>
    </citation>
    <scope>NUCLEOTIDE SEQUENCE [LARGE SCALE GENOMIC DNA]</scope>
    <source>
        <strain evidence="6">NRRL Y-2460</strain>
    </source>
</reference>
<evidence type="ECO:0000256" key="4">
    <source>
        <dbReference type="SAM" id="MobiDB-lite"/>
    </source>
</evidence>
<feature type="compositionally biased region" description="Basic residues" evidence="4">
    <location>
        <begin position="979"/>
        <end position="989"/>
    </location>
</feature>
<name>A0A1E4TZX0_PACTA</name>
<proteinExistence type="predicted"/>
<dbReference type="GO" id="GO:0090262">
    <property type="term" value="P:regulation of transcription-coupled nucleotide-excision repair"/>
    <property type="evidence" value="ECO:0007669"/>
    <property type="project" value="EnsemblFungi"/>
</dbReference>
<feature type="repeat" description="TPR" evidence="3">
    <location>
        <begin position="483"/>
        <end position="516"/>
    </location>
</feature>
<dbReference type="Pfam" id="PF13181">
    <property type="entry name" value="TPR_8"/>
    <property type="match status" value="2"/>
</dbReference>
<feature type="compositionally biased region" description="Acidic residues" evidence="4">
    <location>
        <begin position="1061"/>
        <end position="1082"/>
    </location>
</feature>
<dbReference type="GO" id="GO:0031126">
    <property type="term" value="P:sno(s)RNA 3'-end processing"/>
    <property type="evidence" value="ECO:0007669"/>
    <property type="project" value="EnsemblFungi"/>
</dbReference>
<dbReference type="PANTHER" id="PTHR14027:SF2">
    <property type="entry name" value="RNA POLYMERASE-ASSOCIATED PROTEIN CTR9 HOMOLOG"/>
    <property type="match status" value="1"/>
</dbReference>
<feature type="repeat" description="TPR" evidence="3">
    <location>
        <begin position="721"/>
        <end position="754"/>
    </location>
</feature>
<evidence type="ECO:0000313" key="5">
    <source>
        <dbReference type="EMBL" id="ODV97302.1"/>
    </source>
</evidence>
<dbReference type="GO" id="GO:0061629">
    <property type="term" value="F:RNA polymerase II-specific DNA-binding transcription factor binding"/>
    <property type="evidence" value="ECO:0007669"/>
    <property type="project" value="EnsemblFungi"/>
</dbReference>
<dbReference type="SUPFAM" id="SSF81901">
    <property type="entry name" value="HCP-like"/>
    <property type="match status" value="1"/>
</dbReference>
<evidence type="ECO:0000256" key="3">
    <source>
        <dbReference type="PROSITE-ProRule" id="PRU00339"/>
    </source>
</evidence>
<feature type="compositionally biased region" description="Acidic residues" evidence="4">
    <location>
        <begin position="944"/>
        <end position="960"/>
    </location>
</feature>
<dbReference type="GO" id="GO:0045142">
    <property type="term" value="F:triplex DNA binding"/>
    <property type="evidence" value="ECO:0007669"/>
    <property type="project" value="EnsemblFungi"/>
</dbReference>